<dbReference type="InterPro" id="IPR019615">
    <property type="entry name" value="DUF2487"/>
</dbReference>
<protein>
    <submittedName>
        <fullName evidence="1">YpiF family protein</fullName>
    </submittedName>
</protein>
<dbReference type="Proteomes" id="UP001500880">
    <property type="component" value="Unassembled WGS sequence"/>
</dbReference>
<dbReference type="RefSeq" id="WP_343836563.1">
    <property type="nucleotide sequence ID" value="NZ_BAAADO010000001.1"/>
</dbReference>
<comment type="caution">
    <text evidence="1">The sequence shown here is derived from an EMBL/GenBank/DDBJ whole genome shotgun (WGS) entry which is preliminary data.</text>
</comment>
<organism evidence="1 2">
    <name type="scientific">Salinibacillus aidingensis</name>
    <dbReference type="NCBI Taxonomy" id="237684"/>
    <lineage>
        <taxon>Bacteria</taxon>
        <taxon>Bacillati</taxon>
        <taxon>Bacillota</taxon>
        <taxon>Bacilli</taxon>
        <taxon>Bacillales</taxon>
        <taxon>Bacillaceae</taxon>
        <taxon>Salinibacillus</taxon>
    </lineage>
</organism>
<sequence length="155" mass="18786">MKWKKQDIQQYVKSKEYIDTAIIPLVPFSLDRSDEELASLTYQNEVMELFSDRLEKEYKGRVFRLPSYTYIKSSTLEQETERLNLFYEEISKQPFKYVFWLTFDSRWKKYEKGLEGHLLWVPVMKEGDLNNEETQKLLLDQLEQVTDLIKSYWSE</sequence>
<proteinExistence type="predicted"/>
<evidence type="ECO:0000313" key="1">
    <source>
        <dbReference type="EMBL" id="GAA0481028.1"/>
    </source>
</evidence>
<dbReference type="Pfam" id="PF10673">
    <property type="entry name" value="DUF2487"/>
    <property type="match status" value="1"/>
</dbReference>
<name>A0ABP3KLZ6_9BACI</name>
<gene>
    <name evidence="1" type="ORF">GCM10008986_02080</name>
</gene>
<reference evidence="2" key="1">
    <citation type="journal article" date="2019" name="Int. J. Syst. Evol. Microbiol.">
        <title>The Global Catalogue of Microorganisms (GCM) 10K type strain sequencing project: providing services to taxonomists for standard genome sequencing and annotation.</title>
        <authorList>
            <consortium name="The Broad Institute Genomics Platform"/>
            <consortium name="The Broad Institute Genome Sequencing Center for Infectious Disease"/>
            <person name="Wu L."/>
            <person name="Ma J."/>
        </authorList>
    </citation>
    <scope>NUCLEOTIDE SEQUENCE [LARGE SCALE GENOMIC DNA]</scope>
    <source>
        <strain evidence="2">JCM 12389</strain>
    </source>
</reference>
<dbReference type="EMBL" id="BAAADO010000001">
    <property type="protein sequence ID" value="GAA0481028.1"/>
    <property type="molecule type" value="Genomic_DNA"/>
</dbReference>
<evidence type="ECO:0000313" key="2">
    <source>
        <dbReference type="Proteomes" id="UP001500880"/>
    </source>
</evidence>
<accession>A0ABP3KLZ6</accession>
<keyword evidence="2" id="KW-1185">Reference proteome</keyword>